<comment type="caution">
    <text evidence="5">The sequence shown here is derived from an EMBL/GenBank/DDBJ whole genome shotgun (WGS) entry which is preliminary data.</text>
</comment>
<dbReference type="GO" id="GO:0004252">
    <property type="term" value="F:serine-type endopeptidase activity"/>
    <property type="evidence" value="ECO:0007669"/>
    <property type="project" value="InterPro"/>
</dbReference>
<dbReference type="Gene3D" id="2.40.10.10">
    <property type="entry name" value="Trypsin-like serine proteases"/>
    <property type="match status" value="2"/>
</dbReference>
<evidence type="ECO:0000313" key="6">
    <source>
        <dbReference type="Proteomes" id="UP000638353"/>
    </source>
</evidence>
<feature type="domain" description="Peptidase S1" evidence="4">
    <location>
        <begin position="56"/>
        <end position="248"/>
    </location>
</feature>
<name>A0A919CCT5_9ACTN</name>
<dbReference type="PANTHER" id="PTHR15462:SF8">
    <property type="entry name" value="SERINE PROTEASE"/>
    <property type="match status" value="1"/>
</dbReference>
<dbReference type="RefSeq" id="WP_229898279.1">
    <property type="nucleotide sequence ID" value="NZ_BMVC01000013.1"/>
</dbReference>
<dbReference type="InterPro" id="IPR050966">
    <property type="entry name" value="Glutamyl_endopeptidase"/>
</dbReference>
<keyword evidence="1 3" id="KW-0732">Signal</keyword>
<dbReference type="Proteomes" id="UP000638353">
    <property type="component" value="Unassembled WGS sequence"/>
</dbReference>
<dbReference type="PROSITE" id="PS51257">
    <property type="entry name" value="PROKAR_LIPOPROTEIN"/>
    <property type="match status" value="1"/>
</dbReference>
<dbReference type="SUPFAM" id="SSF50494">
    <property type="entry name" value="Trypsin-like serine proteases"/>
    <property type="match status" value="1"/>
</dbReference>
<dbReference type="PANTHER" id="PTHR15462">
    <property type="entry name" value="SERINE PROTEASE"/>
    <property type="match status" value="1"/>
</dbReference>
<evidence type="ECO:0000256" key="2">
    <source>
        <dbReference type="SAM" id="MobiDB-lite"/>
    </source>
</evidence>
<protein>
    <recommendedName>
        <fullName evidence="4">Peptidase S1 domain-containing protein</fullName>
    </recommendedName>
</protein>
<reference evidence="5" key="2">
    <citation type="submission" date="2020-09" db="EMBL/GenBank/DDBJ databases">
        <authorList>
            <person name="Sun Q."/>
            <person name="Ohkuma M."/>
        </authorList>
    </citation>
    <scope>NUCLEOTIDE SEQUENCE</scope>
    <source>
        <strain evidence="5">JCM 4637</strain>
    </source>
</reference>
<evidence type="ECO:0000313" key="5">
    <source>
        <dbReference type="EMBL" id="GHD06463.1"/>
    </source>
</evidence>
<dbReference type="EMBL" id="BMVC01000013">
    <property type="protein sequence ID" value="GHD06463.1"/>
    <property type="molecule type" value="Genomic_DNA"/>
</dbReference>
<dbReference type="Pfam" id="PF00089">
    <property type="entry name" value="Trypsin"/>
    <property type="match status" value="1"/>
</dbReference>
<evidence type="ECO:0000256" key="1">
    <source>
        <dbReference type="ARBA" id="ARBA00022729"/>
    </source>
</evidence>
<evidence type="ECO:0000259" key="4">
    <source>
        <dbReference type="Pfam" id="PF00089"/>
    </source>
</evidence>
<feature type="chain" id="PRO_5038385817" description="Peptidase S1 domain-containing protein" evidence="3">
    <location>
        <begin position="27"/>
        <end position="267"/>
    </location>
</feature>
<proteinExistence type="predicted"/>
<reference evidence="5" key="1">
    <citation type="journal article" date="2014" name="Int. J. Syst. Evol. Microbiol.">
        <title>Complete genome sequence of Corynebacterium casei LMG S-19264T (=DSM 44701T), isolated from a smear-ripened cheese.</title>
        <authorList>
            <consortium name="US DOE Joint Genome Institute (JGI-PGF)"/>
            <person name="Walter F."/>
            <person name="Albersmeier A."/>
            <person name="Kalinowski J."/>
            <person name="Ruckert C."/>
        </authorList>
    </citation>
    <scope>NUCLEOTIDE SEQUENCE</scope>
    <source>
        <strain evidence="5">JCM 4637</strain>
    </source>
</reference>
<dbReference type="InterPro" id="IPR043504">
    <property type="entry name" value="Peptidase_S1_PA_chymotrypsin"/>
</dbReference>
<dbReference type="AlphaFoldDB" id="A0A919CCT5"/>
<evidence type="ECO:0000256" key="3">
    <source>
        <dbReference type="SAM" id="SignalP"/>
    </source>
</evidence>
<dbReference type="GO" id="GO:0006508">
    <property type="term" value="P:proteolysis"/>
    <property type="evidence" value="ECO:0007669"/>
    <property type="project" value="InterPro"/>
</dbReference>
<feature type="region of interest" description="Disordered" evidence="2">
    <location>
        <begin position="177"/>
        <end position="196"/>
    </location>
</feature>
<sequence length="267" mass="28418">MGERWMSRARGAAAAGGLALMMLVSACGGPVASAPRLEPGTSPVPQKSAAVIDYPPFIGVLVDGEEHWCTASVVDSPQGNIVATAAHCVYETDSSEPRTIFFAPGFSGEGVGKQPYGAWKVRSVQVDDRWQEQEDDPYDFAFLALEPDGQGRNVQEVVGAAELDWDSGPDRQVTVVGYPESDHNPDNRPVTCTTDSHADKDLPGMVRMECAGFWNGTSGSPWLTDYRGPDRPGKLIGVLSGGDTDAESTAALFGSPARALYQRALKA</sequence>
<organism evidence="5 6">
    <name type="scientific">Streptomyces finlayi</name>
    <dbReference type="NCBI Taxonomy" id="67296"/>
    <lineage>
        <taxon>Bacteria</taxon>
        <taxon>Bacillati</taxon>
        <taxon>Actinomycetota</taxon>
        <taxon>Actinomycetes</taxon>
        <taxon>Kitasatosporales</taxon>
        <taxon>Streptomycetaceae</taxon>
        <taxon>Streptomyces</taxon>
    </lineage>
</organism>
<gene>
    <name evidence="5" type="ORF">GCM10010334_57970</name>
</gene>
<dbReference type="InterPro" id="IPR009003">
    <property type="entry name" value="Peptidase_S1_PA"/>
</dbReference>
<accession>A0A919CCT5</accession>
<dbReference type="InterPro" id="IPR001254">
    <property type="entry name" value="Trypsin_dom"/>
</dbReference>
<feature type="signal peptide" evidence="3">
    <location>
        <begin position="1"/>
        <end position="26"/>
    </location>
</feature>